<feature type="transmembrane region" description="Helical" evidence="1">
    <location>
        <begin position="174"/>
        <end position="194"/>
    </location>
</feature>
<evidence type="ECO:0000256" key="1">
    <source>
        <dbReference type="SAM" id="Phobius"/>
    </source>
</evidence>
<name>A0A1I4YLW1_9BACE</name>
<dbReference type="Proteomes" id="UP000183766">
    <property type="component" value="Unassembled WGS sequence"/>
</dbReference>
<keyword evidence="1" id="KW-1133">Transmembrane helix</keyword>
<gene>
    <name evidence="3" type="ORF">DXD03_16545</name>
    <name evidence="4" type="ORF">SAMN04487924_102221</name>
    <name evidence="5" type="ORF">SAMN05216250_13310</name>
</gene>
<evidence type="ECO:0000259" key="2">
    <source>
        <dbReference type="Pfam" id="PF06580"/>
    </source>
</evidence>
<feature type="transmembrane region" description="Helical" evidence="1">
    <location>
        <begin position="86"/>
        <end position="107"/>
    </location>
</feature>
<dbReference type="Proteomes" id="UP000183040">
    <property type="component" value="Unassembled WGS sequence"/>
</dbReference>
<dbReference type="PANTHER" id="PTHR34220:SF7">
    <property type="entry name" value="SENSOR HISTIDINE KINASE YPDA"/>
    <property type="match status" value="1"/>
</dbReference>
<evidence type="ECO:0000313" key="6">
    <source>
        <dbReference type="Proteomes" id="UP000183040"/>
    </source>
</evidence>
<dbReference type="PANTHER" id="PTHR34220">
    <property type="entry name" value="SENSOR HISTIDINE KINASE YPDA"/>
    <property type="match status" value="1"/>
</dbReference>
<feature type="transmembrane region" description="Helical" evidence="1">
    <location>
        <begin position="52"/>
        <end position="74"/>
    </location>
</feature>
<dbReference type="GO" id="GO:0000155">
    <property type="term" value="F:phosphorelay sensor kinase activity"/>
    <property type="evidence" value="ECO:0007669"/>
    <property type="project" value="InterPro"/>
</dbReference>
<evidence type="ECO:0000313" key="4">
    <source>
        <dbReference type="EMBL" id="SEA10995.1"/>
    </source>
</evidence>
<keyword evidence="5" id="KW-0808">Transferase</keyword>
<organism evidence="5 7">
    <name type="scientific">Bacteroides xylanisolvens</name>
    <dbReference type="NCBI Taxonomy" id="371601"/>
    <lineage>
        <taxon>Bacteria</taxon>
        <taxon>Pseudomonadati</taxon>
        <taxon>Bacteroidota</taxon>
        <taxon>Bacteroidia</taxon>
        <taxon>Bacteroidales</taxon>
        <taxon>Bacteroidaceae</taxon>
        <taxon>Bacteroides</taxon>
    </lineage>
</organism>
<dbReference type="EMBL" id="FOUM01000033">
    <property type="protein sequence ID" value="SFN38773.1"/>
    <property type="molecule type" value="Genomic_DNA"/>
</dbReference>
<keyword evidence="5" id="KW-0418">Kinase</keyword>
<keyword evidence="1" id="KW-0472">Membrane</keyword>
<dbReference type="InterPro" id="IPR050640">
    <property type="entry name" value="Bact_2-comp_sensor_kinase"/>
</dbReference>
<dbReference type="Pfam" id="PF06580">
    <property type="entry name" value="His_kinase"/>
    <property type="match status" value="1"/>
</dbReference>
<reference evidence="3 8" key="2">
    <citation type="submission" date="2018-08" db="EMBL/GenBank/DDBJ databases">
        <title>A genome reference for cultivated species of the human gut microbiota.</title>
        <authorList>
            <person name="Zou Y."/>
            <person name="Xue W."/>
            <person name="Luo G."/>
        </authorList>
    </citation>
    <scope>NUCLEOTIDE SEQUENCE [LARGE SCALE GENOMIC DNA]</scope>
    <source>
        <strain evidence="3 8">TF10-34</strain>
    </source>
</reference>
<dbReference type="Proteomes" id="UP000261210">
    <property type="component" value="Unassembled WGS sequence"/>
</dbReference>
<dbReference type="GO" id="GO:0016020">
    <property type="term" value="C:membrane"/>
    <property type="evidence" value="ECO:0007669"/>
    <property type="project" value="InterPro"/>
</dbReference>
<dbReference type="RefSeq" id="WP_004318393.1">
    <property type="nucleotide sequence ID" value="NZ_FNRP01000002.1"/>
</dbReference>
<reference evidence="6 7" key="1">
    <citation type="submission" date="2016-10" db="EMBL/GenBank/DDBJ databases">
        <authorList>
            <person name="de Groot N.N."/>
        </authorList>
    </citation>
    <scope>NUCLEOTIDE SEQUENCE [LARGE SCALE GENOMIC DNA]</scope>
    <source>
        <strain evidence="5 7">NLAE-zl-C202</strain>
        <strain evidence="4 6">NLAE-zl-G339</strain>
    </source>
</reference>
<dbReference type="AlphaFoldDB" id="A0A1I4YLW1"/>
<proteinExistence type="predicted"/>
<dbReference type="EMBL" id="QSQU01000025">
    <property type="protein sequence ID" value="RGK59754.1"/>
    <property type="molecule type" value="Genomic_DNA"/>
</dbReference>
<feature type="transmembrane region" description="Helical" evidence="1">
    <location>
        <begin position="9"/>
        <end position="32"/>
    </location>
</feature>
<sequence>MLRLTKNELFIGFTISVILSLFANFTLLMRHYDLMMDSKVSVLMCETEKCNFWFSIFWFFFFSFILFIFYRWMYKWGNKFFRGKEVKIIGFAMGVVLFIAFGLYKIYPILHKLLMERICNITVPHPHKCTDGFISITEVSTKTLNIATDSIVTPEQIRLGISTIFSAADSYPLLIEHIFVLLIIMLSIFLLHLLDKKQEMKLEYEKIKVEKLQNSYNALMGQINPHFFFNSLNGLDSLIRTGEQEKPLEYLEGLSNVFRYILQSDHKTLVTLNEELNFVNAYTYLLSVRYENKLFFSIQVAEPCLPKKLPILSLLPLIENAVKHNIISMQHPLRIEIYTVSESLLVVSNPIQPKMEDYVCSGIGLKNLQGRYLMLTGENIYIEKSNGYFKVFLPLLNVLG</sequence>
<feature type="domain" description="Signal transduction histidine kinase internal region" evidence="2">
    <location>
        <begin position="216"/>
        <end position="294"/>
    </location>
</feature>
<dbReference type="InterPro" id="IPR010559">
    <property type="entry name" value="Sig_transdc_His_kin_internal"/>
</dbReference>
<evidence type="ECO:0000313" key="8">
    <source>
        <dbReference type="Proteomes" id="UP000261210"/>
    </source>
</evidence>
<evidence type="ECO:0000313" key="5">
    <source>
        <dbReference type="EMBL" id="SFN38773.1"/>
    </source>
</evidence>
<evidence type="ECO:0000313" key="3">
    <source>
        <dbReference type="EMBL" id="RGK59754.1"/>
    </source>
</evidence>
<dbReference type="EMBL" id="FNRP01000002">
    <property type="protein sequence ID" value="SEA10995.1"/>
    <property type="molecule type" value="Genomic_DNA"/>
</dbReference>
<protein>
    <submittedName>
        <fullName evidence="5">Histidine kinase</fullName>
    </submittedName>
</protein>
<accession>A0A1I4YLW1</accession>
<keyword evidence="1" id="KW-0812">Transmembrane</keyword>
<evidence type="ECO:0000313" key="7">
    <source>
        <dbReference type="Proteomes" id="UP000183766"/>
    </source>
</evidence>